<reference evidence="3" key="2">
    <citation type="journal article" date="2023" name="IMA Fungus">
        <title>Comparative genomic study of the Penicillium genus elucidates a diverse pangenome and 15 lateral gene transfer events.</title>
        <authorList>
            <person name="Petersen C."/>
            <person name="Sorensen T."/>
            <person name="Nielsen M.R."/>
            <person name="Sondergaard T.E."/>
            <person name="Sorensen J.L."/>
            <person name="Fitzpatrick D.A."/>
            <person name="Frisvad J.C."/>
            <person name="Nielsen K.L."/>
        </authorList>
    </citation>
    <scope>NUCLEOTIDE SEQUENCE</scope>
    <source>
        <strain evidence="3">IBT 21917</strain>
    </source>
</reference>
<evidence type="ECO:0000313" key="3">
    <source>
        <dbReference type="EMBL" id="KAJ5179138.1"/>
    </source>
</evidence>
<dbReference type="InterPro" id="IPR056146">
    <property type="entry name" value="DUF7729"/>
</dbReference>
<keyword evidence="1" id="KW-1133">Transmembrane helix</keyword>
<feature type="transmembrane region" description="Helical" evidence="1">
    <location>
        <begin position="39"/>
        <end position="56"/>
    </location>
</feature>
<dbReference type="OrthoDB" id="2564812at2759"/>
<evidence type="ECO:0000259" key="2">
    <source>
        <dbReference type="Pfam" id="PF24855"/>
    </source>
</evidence>
<proteinExistence type="predicted"/>
<dbReference type="PANTHER" id="PTHR39460:SF1">
    <property type="entry name" value="C6 TRANSCRIPTION FACTOR"/>
    <property type="match status" value="1"/>
</dbReference>
<keyword evidence="1" id="KW-0472">Membrane</keyword>
<organism evidence="3 4">
    <name type="scientific">Penicillium capsulatum</name>
    <dbReference type="NCBI Taxonomy" id="69766"/>
    <lineage>
        <taxon>Eukaryota</taxon>
        <taxon>Fungi</taxon>
        <taxon>Dikarya</taxon>
        <taxon>Ascomycota</taxon>
        <taxon>Pezizomycotina</taxon>
        <taxon>Eurotiomycetes</taxon>
        <taxon>Eurotiomycetidae</taxon>
        <taxon>Eurotiales</taxon>
        <taxon>Aspergillaceae</taxon>
        <taxon>Penicillium</taxon>
    </lineage>
</organism>
<name>A0A9W9LV22_9EURO</name>
<evidence type="ECO:0000313" key="4">
    <source>
        <dbReference type="Proteomes" id="UP001146351"/>
    </source>
</evidence>
<feature type="domain" description="DUF7729" evidence="2">
    <location>
        <begin position="130"/>
        <end position="333"/>
    </location>
</feature>
<dbReference type="AlphaFoldDB" id="A0A9W9LV22"/>
<protein>
    <recommendedName>
        <fullName evidence="2">DUF7729 domain-containing protein</fullName>
    </recommendedName>
</protein>
<accession>A0A9W9LV22</accession>
<dbReference type="Pfam" id="PF24855">
    <property type="entry name" value="DUF7729"/>
    <property type="match status" value="1"/>
</dbReference>
<gene>
    <name evidence="3" type="ORF">N7492_002348</name>
</gene>
<dbReference type="Proteomes" id="UP001146351">
    <property type="component" value="Unassembled WGS sequence"/>
</dbReference>
<keyword evidence="4" id="KW-1185">Reference proteome</keyword>
<reference evidence="3" key="1">
    <citation type="submission" date="2022-11" db="EMBL/GenBank/DDBJ databases">
        <authorList>
            <person name="Petersen C."/>
        </authorList>
    </citation>
    <scope>NUCLEOTIDE SEQUENCE</scope>
    <source>
        <strain evidence="3">IBT 21917</strain>
    </source>
</reference>
<keyword evidence="1" id="KW-0812">Transmembrane</keyword>
<dbReference type="PANTHER" id="PTHR39460">
    <property type="entry name" value="EXPRESSED PROTEIN"/>
    <property type="match status" value="1"/>
</dbReference>
<comment type="caution">
    <text evidence="3">The sequence shown here is derived from an EMBL/GenBank/DDBJ whole genome shotgun (WGS) entry which is preliminary data.</text>
</comment>
<evidence type="ECO:0000256" key="1">
    <source>
        <dbReference type="SAM" id="Phobius"/>
    </source>
</evidence>
<dbReference type="EMBL" id="JAPQKO010000002">
    <property type="protein sequence ID" value="KAJ5179138.1"/>
    <property type="molecule type" value="Genomic_DNA"/>
</dbReference>
<sequence>MQAISRSLDCLDRPIARPSLSLIRPSLNSLSAPRQTRSLGSFYHVLLILILILYFSPASTLAQPTPNESDLTLDVPQSASLPSGEIIGDDPREGSSLYEDAAPIVVGSSNTQADRGSLERRIATNTAGTMPTPFDTLSNNFANSSCVKFVSESLRSDEVANCHPLSLLLQNSNGFFHTLSSAARTSQVLDTACSASLPSCASTMTSMAKKMLQNDNCGPDYDSDNLFVRTVYQDLMAYEPMYRATCLTNPDTTHYCFVDAVTNTTAPDGYDLYFVPLGNELRSGNVTCNQCLQAAMDVYAHWATIDGQALDTTYLPSARVVNQQCGANFANTTLTTGTPHIKSSAGVRVPFPDVQITVSLGLAIGAALTGLF</sequence>